<keyword evidence="3" id="KW-1185">Reference proteome</keyword>
<feature type="region of interest" description="Disordered" evidence="1">
    <location>
        <begin position="575"/>
        <end position="596"/>
    </location>
</feature>
<proteinExistence type="predicted"/>
<organism evidence="2 3">
    <name type="scientific">Nocardia albiluteola</name>
    <dbReference type="NCBI Taxonomy" id="2842303"/>
    <lineage>
        <taxon>Bacteria</taxon>
        <taxon>Bacillati</taxon>
        <taxon>Actinomycetota</taxon>
        <taxon>Actinomycetes</taxon>
        <taxon>Mycobacteriales</taxon>
        <taxon>Nocardiaceae</taxon>
        <taxon>Nocardia</taxon>
    </lineage>
</organism>
<sequence length="596" mass="65609">MTTIEKTTTTTEPDTGTTPPAASEDWMKTVPVPLDPERIAAIGAALAADPEARIPEKVNPKHVVIGSNPRELANALASLTEDYVESVKAGYRQLPSAFLRPDGIVQIIDGQRRILGARKGRLTTVQVLLQKAPEGTADQQRAALLVDQVPANVHHVELTKAELYAAQEELAGLDLPAREKTAKLRALGITDRKQAQALRTLSGSTEARNRAIDGQMNLLHAADAAEFDDDPDAMNELRYASRAGNGRFVAKLEELREERRVTALRDAEAASYRQRGFRILEHHPREADHKQCTPLAQLRTAESTEPTEADIAPSQWAVYLAHHEVSVLTATGQEIEERRVDLATHGDPEREAREGFYHARDVRSEDRFTPLYYCLDYRRAGFTRVKPGRSEQTGITAAQVGKLNKQAMYDTIARRKSAAEWLQKTAPKAGTKEAKAYPALLFEARKWRSALESALPGIFDDAGARAISAELLGIPASKIKDGSAIAKMTKPAQLDKYEIGLAMGAIERLMQREISEPRTANYWRIAQQRSHIHNMIDMTISRPYLSLLASTGHKRGIMDRVTLGETSLEDALTEIATRPAARPGSADADQDRPAAA</sequence>
<feature type="region of interest" description="Disordered" evidence="1">
    <location>
        <begin position="1"/>
        <end position="25"/>
    </location>
</feature>
<evidence type="ECO:0000256" key="1">
    <source>
        <dbReference type="SAM" id="MobiDB-lite"/>
    </source>
</evidence>
<dbReference type="Proteomes" id="UP000733379">
    <property type="component" value="Unassembled WGS sequence"/>
</dbReference>
<name>A0ABS6B0B9_9NOCA</name>
<accession>A0ABS6B0B9</accession>
<protein>
    <recommendedName>
        <fullName evidence="4">ParB/Sulfiredoxin domain-containing protein</fullName>
    </recommendedName>
</protein>
<comment type="caution">
    <text evidence="2">The sequence shown here is derived from an EMBL/GenBank/DDBJ whole genome shotgun (WGS) entry which is preliminary data.</text>
</comment>
<dbReference type="RefSeq" id="WP_215918121.1">
    <property type="nucleotide sequence ID" value="NZ_JAHKNI010000005.1"/>
</dbReference>
<reference evidence="2 3" key="1">
    <citation type="submission" date="2021-06" db="EMBL/GenBank/DDBJ databases">
        <title>Actinomycetes sequencing.</title>
        <authorList>
            <person name="Shan Q."/>
        </authorList>
    </citation>
    <scope>NUCLEOTIDE SEQUENCE [LARGE SCALE GENOMIC DNA]</scope>
    <source>
        <strain evidence="2 3">NEAU-G5</strain>
    </source>
</reference>
<gene>
    <name evidence="2" type="ORF">KO481_16950</name>
</gene>
<dbReference type="EMBL" id="JAHKNI010000005">
    <property type="protein sequence ID" value="MBU3063210.1"/>
    <property type="molecule type" value="Genomic_DNA"/>
</dbReference>
<evidence type="ECO:0000313" key="2">
    <source>
        <dbReference type="EMBL" id="MBU3063210.1"/>
    </source>
</evidence>
<evidence type="ECO:0008006" key="4">
    <source>
        <dbReference type="Google" id="ProtNLM"/>
    </source>
</evidence>
<evidence type="ECO:0000313" key="3">
    <source>
        <dbReference type="Proteomes" id="UP000733379"/>
    </source>
</evidence>
<feature type="compositionally biased region" description="Low complexity" evidence="1">
    <location>
        <begin position="1"/>
        <end position="20"/>
    </location>
</feature>
<dbReference type="CDD" id="cd16387">
    <property type="entry name" value="ParB_N_Srx"/>
    <property type="match status" value="1"/>
</dbReference>